<dbReference type="EMBL" id="JBHTKR010000005">
    <property type="protein sequence ID" value="MFD1195550.1"/>
    <property type="molecule type" value="Genomic_DNA"/>
</dbReference>
<sequence>MSLRYVLPEDRDALRALLISCYGGAERADLLDTLRDVGDMPLELIWVEGLTIQGYLGFARHESPAGWWSLATLAVHPRRAKRGIEDELVRQGLDLARQNRAKAVTVVGDPVWFRRFGFSDVAAQNLVTPSEPGRTLLYPIRPGMAGVTADLIYPLGLPLD</sequence>
<keyword evidence="2" id="KW-0012">Acyltransferase</keyword>
<dbReference type="InterPro" id="IPR000182">
    <property type="entry name" value="GNAT_dom"/>
</dbReference>
<dbReference type="PROSITE" id="PS51186">
    <property type="entry name" value="GNAT"/>
    <property type="match status" value="1"/>
</dbReference>
<dbReference type="InterPro" id="IPR016181">
    <property type="entry name" value="Acyl_CoA_acyltransferase"/>
</dbReference>
<evidence type="ECO:0000313" key="3">
    <source>
        <dbReference type="Proteomes" id="UP001597151"/>
    </source>
</evidence>
<feature type="domain" description="N-acetyltransferase" evidence="1">
    <location>
        <begin position="1"/>
        <end position="141"/>
    </location>
</feature>
<dbReference type="Proteomes" id="UP001597151">
    <property type="component" value="Unassembled WGS sequence"/>
</dbReference>
<keyword evidence="3" id="KW-1185">Reference proteome</keyword>
<dbReference type="SUPFAM" id="SSF55729">
    <property type="entry name" value="Acyl-CoA N-acyltransferases (Nat)"/>
    <property type="match status" value="1"/>
</dbReference>
<dbReference type="GO" id="GO:0016746">
    <property type="term" value="F:acyltransferase activity"/>
    <property type="evidence" value="ECO:0007669"/>
    <property type="project" value="UniProtKB-KW"/>
</dbReference>
<dbReference type="Gene3D" id="3.40.630.30">
    <property type="match status" value="1"/>
</dbReference>
<gene>
    <name evidence="2" type="ORF">ACFQ3C_12830</name>
</gene>
<evidence type="ECO:0000259" key="1">
    <source>
        <dbReference type="PROSITE" id="PS51186"/>
    </source>
</evidence>
<dbReference type="EC" id="2.3.-.-" evidence="2"/>
<dbReference type="Pfam" id="PF00583">
    <property type="entry name" value="Acetyltransf_1"/>
    <property type="match status" value="1"/>
</dbReference>
<accession>A0ABW3TFP1</accession>
<reference evidence="3" key="1">
    <citation type="journal article" date="2019" name="Int. J. Syst. Evol. Microbiol.">
        <title>The Global Catalogue of Microorganisms (GCM) 10K type strain sequencing project: providing services to taxonomists for standard genome sequencing and annotation.</title>
        <authorList>
            <consortium name="The Broad Institute Genomics Platform"/>
            <consortium name="The Broad Institute Genome Sequencing Center for Infectious Disease"/>
            <person name="Wu L."/>
            <person name="Ma J."/>
        </authorList>
    </citation>
    <scope>NUCLEOTIDE SEQUENCE [LARGE SCALE GENOMIC DNA]</scope>
    <source>
        <strain evidence="3">CCUG 55328</strain>
    </source>
</reference>
<protein>
    <submittedName>
        <fullName evidence="2">GNAT family N-acetyltransferase</fullName>
        <ecNumber evidence="2">2.3.-.-</ecNumber>
    </submittedName>
</protein>
<dbReference type="CDD" id="cd04301">
    <property type="entry name" value="NAT_SF"/>
    <property type="match status" value="1"/>
</dbReference>
<keyword evidence="2" id="KW-0808">Transferase</keyword>
<organism evidence="2 3">
    <name type="scientific">Seohaeicola saemankumensis</name>
    <dbReference type="NCBI Taxonomy" id="481181"/>
    <lineage>
        <taxon>Bacteria</taxon>
        <taxon>Pseudomonadati</taxon>
        <taxon>Pseudomonadota</taxon>
        <taxon>Alphaproteobacteria</taxon>
        <taxon>Rhodobacterales</taxon>
        <taxon>Roseobacteraceae</taxon>
        <taxon>Seohaeicola</taxon>
    </lineage>
</organism>
<name>A0ABW3TFP1_9RHOB</name>
<proteinExistence type="predicted"/>
<dbReference type="RefSeq" id="WP_380792407.1">
    <property type="nucleotide sequence ID" value="NZ_JBHTKR010000005.1"/>
</dbReference>
<comment type="caution">
    <text evidence="2">The sequence shown here is derived from an EMBL/GenBank/DDBJ whole genome shotgun (WGS) entry which is preliminary data.</text>
</comment>
<evidence type="ECO:0000313" key="2">
    <source>
        <dbReference type="EMBL" id="MFD1195550.1"/>
    </source>
</evidence>